<name>A0AA40VVY7_9NOST</name>
<organism evidence="3 4">
    <name type="scientific">Komarekiella delphini-convector SJRDD-AB1</name>
    <dbReference type="NCBI Taxonomy" id="2593771"/>
    <lineage>
        <taxon>Bacteria</taxon>
        <taxon>Bacillati</taxon>
        <taxon>Cyanobacteriota</taxon>
        <taxon>Cyanophyceae</taxon>
        <taxon>Nostocales</taxon>
        <taxon>Nostocaceae</taxon>
        <taxon>Komarekiella</taxon>
        <taxon>Komarekiella delphini-convector</taxon>
    </lineage>
</organism>
<dbReference type="AlphaFoldDB" id="A0AA40VVY7"/>
<keyword evidence="4" id="KW-1185">Reference proteome</keyword>
<dbReference type="GO" id="GO:0006310">
    <property type="term" value="P:DNA recombination"/>
    <property type="evidence" value="ECO:0007669"/>
    <property type="project" value="UniProtKB-KW"/>
</dbReference>
<evidence type="ECO:0000313" key="3">
    <source>
        <dbReference type="EMBL" id="MBD6621322.1"/>
    </source>
</evidence>
<gene>
    <name evidence="3" type="ORF">FNW02_37985</name>
</gene>
<dbReference type="Gene3D" id="1.10.443.10">
    <property type="entry name" value="Intergrase catalytic core"/>
    <property type="match status" value="1"/>
</dbReference>
<dbReference type="InterPro" id="IPR002104">
    <property type="entry name" value="Integrase_catalytic"/>
</dbReference>
<reference evidence="3" key="1">
    <citation type="submission" date="2019-07" db="EMBL/GenBank/DDBJ databases">
        <title>Toxilogical consequences of a new and cryptic species of cyanobacteria (Komarekiella delphini-convector) recovered from the epidermis of a bottlenose dolphin and 1500 ft. in the air.</title>
        <authorList>
            <person name="Brown A.O."/>
            <person name="Dvorak P."/>
            <person name="Villanueva C.D."/>
            <person name="Foss A.J."/>
            <person name="Garvey A.D."/>
            <person name="Gibson Q.A."/>
            <person name="Johansen J.R."/>
            <person name="Casamatta D.A."/>
        </authorList>
    </citation>
    <scope>NUCLEOTIDE SEQUENCE</scope>
    <source>
        <strain evidence="3">SJRDD-AB1</strain>
    </source>
</reference>
<evidence type="ECO:0000259" key="2">
    <source>
        <dbReference type="PROSITE" id="PS51898"/>
    </source>
</evidence>
<keyword evidence="1" id="KW-0233">DNA recombination</keyword>
<accession>A0AA40VVY7</accession>
<feature type="domain" description="Tyr recombinase" evidence="2">
    <location>
        <begin position="7"/>
        <end position="99"/>
    </location>
</feature>
<dbReference type="Proteomes" id="UP001165986">
    <property type="component" value="Unassembled WGS sequence"/>
</dbReference>
<dbReference type="EMBL" id="VJXY01000182">
    <property type="protein sequence ID" value="MBD6621322.1"/>
    <property type="molecule type" value="Genomic_DNA"/>
</dbReference>
<sequence>MKRDRHGKAKILSHEEIQLLFTHGLKTTRDRTIFATALFTAARINEVVTLLTADIYNVNGQVRSHLTIRKANTKGKLATRSIPIIEDLQGLLIEYQPEA</sequence>
<dbReference type="GO" id="GO:0015074">
    <property type="term" value="P:DNA integration"/>
    <property type="evidence" value="ECO:0007669"/>
    <property type="project" value="InterPro"/>
</dbReference>
<comment type="caution">
    <text evidence="3">The sequence shown here is derived from an EMBL/GenBank/DDBJ whole genome shotgun (WGS) entry which is preliminary data.</text>
</comment>
<dbReference type="SUPFAM" id="SSF56349">
    <property type="entry name" value="DNA breaking-rejoining enzymes"/>
    <property type="match status" value="1"/>
</dbReference>
<protein>
    <submittedName>
        <fullName evidence="3">Site-specific integrase</fullName>
    </submittedName>
</protein>
<evidence type="ECO:0000313" key="4">
    <source>
        <dbReference type="Proteomes" id="UP001165986"/>
    </source>
</evidence>
<dbReference type="InterPro" id="IPR011010">
    <property type="entry name" value="DNA_brk_join_enz"/>
</dbReference>
<proteinExistence type="predicted"/>
<dbReference type="InterPro" id="IPR013762">
    <property type="entry name" value="Integrase-like_cat_sf"/>
</dbReference>
<evidence type="ECO:0000256" key="1">
    <source>
        <dbReference type="ARBA" id="ARBA00023172"/>
    </source>
</evidence>
<dbReference type="PROSITE" id="PS51898">
    <property type="entry name" value="TYR_RECOMBINASE"/>
    <property type="match status" value="1"/>
</dbReference>
<dbReference type="GO" id="GO:0003677">
    <property type="term" value="F:DNA binding"/>
    <property type="evidence" value="ECO:0007669"/>
    <property type="project" value="InterPro"/>
</dbReference>
<feature type="non-terminal residue" evidence="3">
    <location>
        <position position="99"/>
    </location>
</feature>